<dbReference type="Proteomes" id="UP000192536">
    <property type="component" value="Unassembled WGS sequence"/>
</dbReference>
<dbReference type="AlphaFoldDB" id="A0A1X0WB06"/>
<reference evidence="1 2" key="1">
    <citation type="journal article" date="2017" name="Int. J. Syst. Evol. Microbiol.">
        <title>Rouxiella badensis sp. nov. and Rouxiella silvae sp. nov. isolated from peat bog soil in Germany and emendation of the genus description.</title>
        <authorList>
            <person name="Le Fleche-Mateos A."/>
            <person name="Kugler J.H."/>
            <person name="Hansen S.H."/>
            <person name="Syldatk C."/>
            <person name="Hausmann R."/>
            <person name="Lomprez F."/>
            <person name="Vandenbogaert M."/>
            <person name="Manuguerra J.C."/>
            <person name="Grimont P.A."/>
        </authorList>
    </citation>
    <scope>NUCLEOTIDE SEQUENCE [LARGE SCALE GENOMIC DNA]</scope>
    <source>
        <strain evidence="1 2">DSM 100043</strain>
    </source>
</reference>
<dbReference type="RefSeq" id="WP_084913127.1">
    <property type="nucleotide sequence ID" value="NZ_MRWE01000038.1"/>
</dbReference>
<gene>
    <name evidence="1" type="ORF">BS640_18885</name>
</gene>
<sequence length="646" mass="69437">MSMFNTGNSVPSNSVLDLNDNILVLDNFINNESGTVDKRTGEAIPVLQEQVTSQVSAKLDSLTADAQSAITSAAASAADAKTSAESSATLVNNLSLPAGAGLSGYALAQPYTTDTVGNKLNNIIMVEDFASYVTDETDYSPAFNAAIAYANVNNIGELRANGKYTISNPIKLVGFPLTGFKLYINELFASDTWPVSSSLFGGTAMIQTGVDSGNINGIDIWINRVDGNVNCRADAITGLRDGMSSSRLWIGMAMYCNIVTNFSNNTSPNGTIDILGGFWTENRLGVYLTNGATGTAQINEGCNIDIKFNAANSHGGVFCHTYGQYLQVKGNMDYNGKNLAVIRLTDTTGLSNIWGQQGLKLTDGTTELDFMFHYTSQGWFYVVVSSWDSSLAYTDTGGKFVWTAGSTISCTTVDGVAITFDTVNTATDDTATGGTNYFDILHDYEMAPFGRMNANMAYMSGYIGGKTYTSNFVYANSFSGMTTNMQDVSIYNTGNGQYGWASFVNKAYSDIPFLNVNGDYVNIASKLYMGYRGIEGGATIVQLAIGNGTATRVFGLSDQTTDKYLNEGTVFRVTMTSDFSGCFGSFDVHMKGNDSCSIFNENIDASWELTAQTEYADDGVTATGVGFYARQESQPSITMKFNIVRF</sequence>
<dbReference type="EMBL" id="MRWE01000038">
    <property type="protein sequence ID" value="ORJ23968.1"/>
    <property type="molecule type" value="Genomic_DNA"/>
</dbReference>
<protein>
    <submittedName>
        <fullName evidence="1">Uncharacterized protein</fullName>
    </submittedName>
</protein>
<name>A0A1X0WB06_9GAMM</name>
<dbReference type="STRING" id="1646377.BS640_18885"/>
<evidence type="ECO:0000313" key="1">
    <source>
        <dbReference type="EMBL" id="ORJ23968.1"/>
    </source>
</evidence>
<keyword evidence="2" id="KW-1185">Reference proteome</keyword>
<organism evidence="1 2">
    <name type="scientific">Rouxiella badensis</name>
    <dbReference type="NCBI Taxonomy" id="1646377"/>
    <lineage>
        <taxon>Bacteria</taxon>
        <taxon>Pseudomonadati</taxon>
        <taxon>Pseudomonadota</taxon>
        <taxon>Gammaproteobacteria</taxon>
        <taxon>Enterobacterales</taxon>
        <taxon>Yersiniaceae</taxon>
        <taxon>Rouxiella</taxon>
    </lineage>
</organism>
<proteinExistence type="predicted"/>
<evidence type="ECO:0000313" key="2">
    <source>
        <dbReference type="Proteomes" id="UP000192536"/>
    </source>
</evidence>
<accession>A0A1X0WB06</accession>
<comment type="caution">
    <text evidence="1">The sequence shown here is derived from an EMBL/GenBank/DDBJ whole genome shotgun (WGS) entry which is preliminary data.</text>
</comment>